<dbReference type="GO" id="GO:0005506">
    <property type="term" value="F:iron ion binding"/>
    <property type="evidence" value="ECO:0007669"/>
    <property type="project" value="InterPro"/>
</dbReference>
<feature type="domain" description="Rubredoxin-like" evidence="6">
    <location>
        <begin position="102"/>
        <end position="153"/>
    </location>
</feature>
<keyword evidence="5" id="KW-1133">Transmembrane helix</keyword>
<dbReference type="AlphaFoldDB" id="A0A7S0ZKG2"/>
<evidence type="ECO:0000256" key="3">
    <source>
        <dbReference type="ARBA" id="ARBA00022982"/>
    </source>
</evidence>
<name>A0A7S0ZKG2_9RHOD</name>
<dbReference type="InterPro" id="IPR050526">
    <property type="entry name" value="Rubredoxin_ET"/>
</dbReference>
<proteinExistence type="predicted"/>
<dbReference type="CDD" id="cd00730">
    <property type="entry name" value="rubredoxin"/>
    <property type="match status" value="1"/>
</dbReference>
<evidence type="ECO:0000256" key="5">
    <source>
        <dbReference type="SAM" id="Phobius"/>
    </source>
</evidence>
<keyword evidence="2" id="KW-0479">Metal-binding</keyword>
<protein>
    <recommendedName>
        <fullName evidence="6">Rubredoxin-like domain-containing protein</fullName>
    </recommendedName>
</protein>
<sequence>MKSGSMVGFVSVGNQFVRLGSCDGSGSLGSIAHTRSVFVRRPMRSYNGSIVRMENKEPESSSKMDFGDTPAPVAKEVDEEALKKQQEIIALRKKEKFIEIDEGQFECQNCSYVYDPKKGDQYAGVKPGLPFDMLPETFSCPGCKSDKSEFKSIKKVIAGFADNQSYGFGTNTWTEAQKSGLIFGGLAAFFLLFLSGYLLE</sequence>
<keyword evidence="5" id="KW-0472">Membrane</keyword>
<dbReference type="PANTHER" id="PTHR47627:SF1">
    <property type="entry name" value="RUBREDOXIN-1-RELATED"/>
    <property type="match status" value="1"/>
</dbReference>
<evidence type="ECO:0000256" key="2">
    <source>
        <dbReference type="ARBA" id="ARBA00022723"/>
    </source>
</evidence>
<keyword evidence="3" id="KW-0249">Electron transport</keyword>
<dbReference type="GO" id="GO:0043448">
    <property type="term" value="P:alkane catabolic process"/>
    <property type="evidence" value="ECO:0007669"/>
    <property type="project" value="TreeGrafter"/>
</dbReference>
<dbReference type="PRINTS" id="PR00163">
    <property type="entry name" value="RUBREDOXIN"/>
</dbReference>
<dbReference type="GO" id="GO:0009055">
    <property type="term" value="F:electron transfer activity"/>
    <property type="evidence" value="ECO:0007669"/>
    <property type="project" value="TreeGrafter"/>
</dbReference>
<accession>A0A7S0ZKG2</accession>
<organism evidence="7">
    <name type="scientific">Timspurckia oligopyrenoides</name>
    <dbReference type="NCBI Taxonomy" id="708627"/>
    <lineage>
        <taxon>Eukaryota</taxon>
        <taxon>Rhodophyta</taxon>
        <taxon>Bangiophyceae</taxon>
        <taxon>Porphyridiales</taxon>
        <taxon>Porphyridiaceae</taxon>
        <taxon>Timspurckia</taxon>
    </lineage>
</organism>
<dbReference type="PROSITE" id="PS50903">
    <property type="entry name" value="RUBREDOXIN_LIKE"/>
    <property type="match status" value="1"/>
</dbReference>
<dbReference type="Gene3D" id="2.20.28.10">
    <property type="match status" value="1"/>
</dbReference>
<reference evidence="7" key="1">
    <citation type="submission" date="2021-01" db="EMBL/GenBank/DDBJ databases">
        <authorList>
            <person name="Corre E."/>
            <person name="Pelletier E."/>
            <person name="Niang G."/>
            <person name="Scheremetjew M."/>
            <person name="Finn R."/>
            <person name="Kale V."/>
            <person name="Holt S."/>
            <person name="Cochrane G."/>
            <person name="Meng A."/>
            <person name="Brown T."/>
            <person name="Cohen L."/>
        </authorList>
    </citation>
    <scope>NUCLEOTIDE SEQUENCE</scope>
    <source>
        <strain evidence="7">CCMP3278</strain>
    </source>
</reference>
<dbReference type="Pfam" id="PF00301">
    <property type="entry name" value="Rubredoxin"/>
    <property type="match status" value="1"/>
</dbReference>
<keyword evidence="1" id="KW-0813">Transport</keyword>
<feature type="transmembrane region" description="Helical" evidence="5">
    <location>
        <begin position="181"/>
        <end position="199"/>
    </location>
</feature>
<keyword evidence="4" id="KW-0408">Iron</keyword>
<dbReference type="PANTHER" id="PTHR47627">
    <property type="entry name" value="RUBREDOXIN"/>
    <property type="match status" value="1"/>
</dbReference>
<dbReference type="EMBL" id="HBFP01012542">
    <property type="protein sequence ID" value="CAD8824665.1"/>
    <property type="molecule type" value="Transcribed_RNA"/>
</dbReference>
<evidence type="ECO:0000256" key="1">
    <source>
        <dbReference type="ARBA" id="ARBA00022448"/>
    </source>
</evidence>
<gene>
    <name evidence="7" type="ORF">TOLI1172_LOCUS9064</name>
</gene>
<dbReference type="SUPFAM" id="SSF57802">
    <property type="entry name" value="Rubredoxin-like"/>
    <property type="match status" value="1"/>
</dbReference>
<evidence type="ECO:0000256" key="4">
    <source>
        <dbReference type="ARBA" id="ARBA00023004"/>
    </source>
</evidence>
<evidence type="ECO:0000259" key="6">
    <source>
        <dbReference type="PROSITE" id="PS50903"/>
    </source>
</evidence>
<keyword evidence="5" id="KW-0812">Transmembrane</keyword>
<evidence type="ECO:0000313" key="7">
    <source>
        <dbReference type="EMBL" id="CAD8824665.1"/>
    </source>
</evidence>
<dbReference type="InterPro" id="IPR024935">
    <property type="entry name" value="Rubredoxin_dom"/>
</dbReference>
<dbReference type="InterPro" id="IPR024934">
    <property type="entry name" value="Rubredoxin-like_dom"/>
</dbReference>